<dbReference type="Proteomes" id="UP000230002">
    <property type="component" value="Unassembled WGS sequence"/>
</dbReference>
<reference evidence="2 3" key="1">
    <citation type="journal article" date="2015" name="Sci. Rep.">
        <title>Chromosome-level genome map provides insights into diverse defense mechanisms in the medicinal fungus Ganoderma sinense.</title>
        <authorList>
            <person name="Zhu Y."/>
            <person name="Xu J."/>
            <person name="Sun C."/>
            <person name="Zhou S."/>
            <person name="Xu H."/>
            <person name="Nelson D.R."/>
            <person name="Qian J."/>
            <person name="Song J."/>
            <person name="Luo H."/>
            <person name="Xiang L."/>
            <person name="Li Y."/>
            <person name="Xu Z."/>
            <person name="Ji A."/>
            <person name="Wang L."/>
            <person name="Lu S."/>
            <person name="Hayward A."/>
            <person name="Sun W."/>
            <person name="Li X."/>
            <person name="Schwartz D.C."/>
            <person name="Wang Y."/>
            <person name="Chen S."/>
        </authorList>
    </citation>
    <scope>NUCLEOTIDE SEQUENCE [LARGE SCALE GENOMIC DNA]</scope>
    <source>
        <strain evidence="2 3">ZZ0214-1</strain>
    </source>
</reference>
<organism evidence="2 3">
    <name type="scientific">Ganoderma sinense ZZ0214-1</name>
    <dbReference type="NCBI Taxonomy" id="1077348"/>
    <lineage>
        <taxon>Eukaryota</taxon>
        <taxon>Fungi</taxon>
        <taxon>Dikarya</taxon>
        <taxon>Basidiomycota</taxon>
        <taxon>Agaricomycotina</taxon>
        <taxon>Agaricomycetes</taxon>
        <taxon>Polyporales</taxon>
        <taxon>Polyporaceae</taxon>
        <taxon>Ganoderma</taxon>
    </lineage>
</organism>
<feature type="region of interest" description="Disordered" evidence="1">
    <location>
        <begin position="214"/>
        <end position="240"/>
    </location>
</feature>
<protein>
    <submittedName>
        <fullName evidence="2">Uncharacterized protein</fullName>
    </submittedName>
</protein>
<keyword evidence="3" id="KW-1185">Reference proteome</keyword>
<dbReference type="EMBL" id="AYKW01000008">
    <property type="protein sequence ID" value="PIL33170.1"/>
    <property type="molecule type" value="Genomic_DNA"/>
</dbReference>
<feature type="compositionally biased region" description="Low complexity" evidence="1">
    <location>
        <begin position="174"/>
        <end position="188"/>
    </location>
</feature>
<gene>
    <name evidence="2" type="ORF">GSI_04620</name>
</gene>
<feature type="region of interest" description="Disordered" evidence="1">
    <location>
        <begin position="164"/>
        <end position="189"/>
    </location>
</feature>
<evidence type="ECO:0000313" key="2">
    <source>
        <dbReference type="EMBL" id="PIL33170.1"/>
    </source>
</evidence>
<evidence type="ECO:0000256" key="1">
    <source>
        <dbReference type="SAM" id="MobiDB-lite"/>
    </source>
</evidence>
<feature type="region of interest" description="Disordered" evidence="1">
    <location>
        <begin position="283"/>
        <end position="314"/>
    </location>
</feature>
<accession>A0A2G8SHC1</accession>
<feature type="compositionally biased region" description="Acidic residues" evidence="1">
    <location>
        <begin position="219"/>
        <end position="229"/>
    </location>
</feature>
<dbReference type="AlphaFoldDB" id="A0A2G8SHC1"/>
<name>A0A2G8SHC1_9APHY</name>
<proteinExistence type="predicted"/>
<evidence type="ECO:0000313" key="3">
    <source>
        <dbReference type="Proteomes" id="UP000230002"/>
    </source>
</evidence>
<comment type="caution">
    <text evidence="2">The sequence shown here is derived from an EMBL/GenBank/DDBJ whole genome shotgun (WGS) entry which is preliminary data.</text>
</comment>
<sequence>MRPTDRRLRDTAIERYWAAQKVQVKTAHIRVSVTDGFGLCKAVPPDAPAIQTALSDADSVVILNDPKSNAIAISCASCETERELLDISLRVKEPRRGGPRITPADLARYFQHKPGGPLVLAVLGELDSWDVPGIDLRAFGPSLTAIVACGESMSHHVLKELARTDGPLNDDGDNNNNNNNDPGAGVPGVRARCPDLHTLTFAFKFDWESDLDHERWEDRDSDEDSEEPEPAGASASTQMGGPCGAAIDAYFRSVCAELERVLAQRRKMGARLSCLALECPDMRQSGSQLEGDSRPDSKPPLGEAEPSEPELEPWGRIVERLEKLVDGQVVFSYQEDS</sequence>